<keyword evidence="2" id="KW-0540">Nuclease</keyword>
<comment type="similarity">
    <text evidence="1 2">Belongs to the DXO/Dom3Z family.</text>
</comment>
<sequence>MAYYHRGGRFAVGGREGVRGRGRGRASSSADDMDFSNVFRVERPQHYRGAAPVFGKAEVLGGYSVDEDRKFGHDRSMLKFLDRKYLPDNDEMSVKLDLNRGAEKASLYSGNSSQTLQNLLQWIFSNSGVLMTDTTPPRLEADFISIRNTFSTIMRSTYNFREAWIIDAIEFNGSIYMVRRKDETFDVRPGIPLENFEVWGHKFEQYMTGGDPDEGILANEEYRCALRVKVDENSLLFAPEVDCADPCLYEEDFKDLSAFVTVKCCKENVDHRKLHSFKRFKLCQWWIENILTGIPRILVGFRNDSGIVHTLKHYETDELPEICDGEWEPDVCINFLVKFLAFVKKKCLEEPECVYRFYREEKGNIYCTKMKDSPDTEVLPSWYIDEMFSEDTENDSESETE</sequence>
<evidence type="ECO:0000256" key="1">
    <source>
        <dbReference type="ARBA" id="ARBA00006562"/>
    </source>
</evidence>
<comment type="function">
    <text evidence="2">Decapping enzyme for NAD-capped RNAs: specifically hydrolyzes the nicotinamide adenine dinucleotide (NAD) cap from a subset of RNAs by removing the entire NAD moiety from the 5'-end of an NAD-capped RNA.</text>
</comment>
<name>A0AAW0WG15_CHEQU</name>
<dbReference type="EMBL" id="JARKIK010000079">
    <property type="protein sequence ID" value="KAK8726304.1"/>
    <property type="molecule type" value="Genomic_DNA"/>
</dbReference>
<dbReference type="Pfam" id="PF08652">
    <property type="entry name" value="RAI1"/>
    <property type="match status" value="1"/>
</dbReference>
<comment type="subcellular location">
    <subcellularLocation>
        <location evidence="2">Nucleus</location>
    </subcellularLocation>
</comment>
<keyword evidence="2" id="KW-0539">Nucleus</keyword>
<dbReference type="GO" id="GO:0046872">
    <property type="term" value="F:metal ion binding"/>
    <property type="evidence" value="ECO:0007669"/>
    <property type="project" value="UniProtKB-KW"/>
</dbReference>
<dbReference type="GO" id="GO:0005829">
    <property type="term" value="C:cytosol"/>
    <property type="evidence" value="ECO:0007669"/>
    <property type="project" value="TreeGrafter"/>
</dbReference>
<keyword evidence="5" id="KW-1185">Reference proteome</keyword>
<keyword evidence="2" id="KW-0378">Hydrolase</keyword>
<feature type="domain" description="RAI1-like" evidence="3">
    <location>
        <begin position="59"/>
        <end position="383"/>
    </location>
</feature>
<dbReference type="GO" id="GO:0005634">
    <property type="term" value="C:nucleus"/>
    <property type="evidence" value="ECO:0007669"/>
    <property type="project" value="UniProtKB-SubCell"/>
</dbReference>
<dbReference type="GO" id="GO:0000956">
    <property type="term" value="P:nuclear-transcribed mRNA catabolic process"/>
    <property type="evidence" value="ECO:0007669"/>
    <property type="project" value="TreeGrafter"/>
</dbReference>
<dbReference type="GO" id="GO:0110155">
    <property type="term" value="P:NAD-cap decapping"/>
    <property type="evidence" value="ECO:0007669"/>
    <property type="project" value="TreeGrafter"/>
</dbReference>
<comment type="cofactor">
    <cofactor evidence="2">
        <name>a divalent metal cation</name>
        <dbReference type="ChEBI" id="CHEBI:60240"/>
    </cofactor>
</comment>
<reference evidence="4 5" key="1">
    <citation type="journal article" date="2024" name="BMC Genomics">
        <title>Genome assembly of redclaw crayfish (Cherax quadricarinatus) provides insights into its immune adaptation and hypoxia tolerance.</title>
        <authorList>
            <person name="Liu Z."/>
            <person name="Zheng J."/>
            <person name="Li H."/>
            <person name="Fang K."/>
            <person name="Wang S."/>
            <person name="He J."/>
            <person name="Zhou D."/>
            <person name="Weng S."/>
            <person name="Chi M."/>
            <person name="Gu Z."/>
            <person name="He J."/>
            <person name="Li F."/>
            <person name="Wang M."/>
        </authorList>
    </citation>
    <scope>NUCLEOTIDE SEQUENCE [LARGE SCALE GENOMIC DNA]</scope>
    <source>
        <strain evidence="4">ZL_2023a</strain>
    </source>
</reference>
<accession>A0AAW0WG15</accession>
<dbReference type="GO" id="GO:0003723">
    <property type="term" value="F:RNA binding"/>
    <property type="evidence" value="ECO:0007669"/>
    <property type="project" value="UniProtKB-KW"/>
</dbReference>
<keyword evidence="2" id="KW-0694">RNA-binding</keyword>
<evidence type="ECO:0000259" key="3">
    <source>
        <dbReference type="Pfam" id="PF08652"/>
    </source>
</evidence>
<protein>
    <recommendedName>
        <fullName evidence="2">Decapping nuclease</fullName>
        <ecNumber evidence="2">3.6.1.-</ecNumber>
    </recommendedName>
</protein>
<comment type="caution">
    <text evidence="4">The sequence shown here is derived from an EMBL/GenBank/DDBJ whole genome shotgun (WGS) entry which is preliminary data.</text>
</comment>
<dbReference type="GO" id="GO:0004518">
    <property type="term" value="F:nuclease activity"/>
    <property type="evidence" value="ECO:0007669"/>
    <property type="project" value="UniProtKB-KW"/>
</dbReference>
<dbReference type="InterPro" id="IPR039039">
    <property type="entry name" value="RAI1-like_fam"/>
</dbReference>
<evidence type="ECO:0000256" key="2">
    <source>
        <dbReference type="RuleBase" id="RU367113"/>
    </source>
</evidence>
<dbReference type="GO" id="GO:0034353">
    <property type="term" value="F:mRNA 5'-diphosphatase activity"/>
    <property type="evidence" value="ECO:0007669"/>
    <property type="project" value="TreeGrafter"/>
</dbReference>
<dbReference type="InterPro" id="IPR013961">
    <property type="entry name" value="RAI1"/>
</dbReference>
<keyword evidence="2" id="KW-0547">Nucleotide-binding</keyword>
<dbReference type="PANTHER" id="PTHR12395">
    <property type="entry name" value="DOM-3 RELATED"/>
    <property type="match status" value="1"/>
</dbReference>
<dbReference type="PANTHER" id="PTHR12395:SF9">
    <property type="entry name" value="DECAPPING AND EXORIBONUCLEASE PROTEIN"/>
    <property type="match status" value="1"/>
</dbReference>
<gene>
    <name evidence="4" type="ORF">OTU49_010199</name>
</gene>
<dbReference type="AlphaFoldDB" id="A0AAW0WG15"/>
<dbReference type="EC" id="3.6.1.-" evidence="2"/>
<dbReference type="Proteomes" id="UP001445076">
    <property type="component" value="Unassembled WGS sequence"/>
</dbReference>
<proteinExistence type="inferred from homology"/>
<evidence type="ECO:0000313" key="4">
    <source>
        <dbReference type="EMBL" id="KAK8726304.1"/>
    </source>
</evidence>
<evidence type="ECO:0000313" key="5">
    <source>
        <dbReference type="Proteomes" id="UP001445076"/>
    </source>
</evidence>
<keyword evidence="2" id="KW-0479">Metal-binding</keyword>
<organism evidence="4 5">
    <name type="scientific">Cherax quadricarinatus</name>
    <name type="common">Australian red claw crayfish</name>
    <dbReference type="NCBI Taxonomy" id="27406"/>
    <lineage>
        <taxon>Eukaryota</taxon>
        <taxon>Metazoa</taxon>
        <taxon>Ecdysozoa</taxon>
        <taxon>Arthropoda</taxon>
        <taxon>Crustacea</taxon>
        <taxon>Multicrustacea</taxon>
        <taxon>Malacostraca</taxon>
        <taxon>Eumalacostraca</taxon>
        <taxon>Eucarida</taxon>
        <taxon>Decapoda</taxon>
        <taxon>Pleocyemata</taxon>
        <taxon>Astacidea</taxon>
        <taxon>Parastacoidea</taxon>
        <taxon>Parastacidae</taxon>
        <taxon>Cherax</taxon>
    </lineage>
</organism>
<dbReference type="GO" id="GO:0000166">
    <property type="term" value="F:nucleotide binding"/>
    <property type="evidence" value="ECO:0007669"/>
    <property type="project" value="UniProtKB-KW"/>
</dbReference>